<name>A0A1L8CXQ3_9THEO</name>
<comment type="function">
    <text evidence="4">This protein is involved in the repair of mismatches in DNA. It is required for dam-dependent methyl-directed DNA mismatch repair. May act as a 'molecular matchmaker', a protein that promotes the formation of a stable complex between two or more DNA-binding proteins in an ATP-dependent manner without itself being part of a final effector complex.</text>
</comment>
<dbReference type="GO" id="GO:0140664">
    <property type="term" value="F:ATP-dependent DNA damage sensor activity"/>
    <property type="evidence" value="ECO:0007669"/>
    <property type="project" value="InterPro"/>
</dbReference>
<dbReference type="SMART" id="SM00853">
    <property type="entry name" value="MutL_C"/>
    <property type="match status" value="1"/>
</dbReference>
<dbReference type="InterPro" id="IPR037198">
    <property type="entry name" value="MutL_C_sf"/>
</dbReference>
<gene>
    <name evidence="4" type="primary">mutL</name>
    <name evidence="7" type="ORF">cpu_21490</name>
</gene>
<evidence type="ECO:0000313" key="7">
    <source>
        <dbReference type="EMBL" id="GAV23639.1"/>
    </source>
</evidence>
<dbReference type="InterPro" id="IPR020667">
    <property type="entry name" value="DNA_mismatch_repair_MutL"/>
</dbReference>
<protein>
    <recommendedName>
        <fullName evidence="4">DNA mismatch repair protein MutL</fullName>
    </recommendedName>
</protein>
<evidence type="ECO:0000256" key="4">
    <source>
        <dbReference type="HAMAP-Rule" id="MF_00149"/>
    </source>
</evidence>
<sequence>MREIKILPEEVVKKIAAGEVVERPYSVVKELLENSIDAQAKNINVYIEEGGLKTIVVEDDGVGISRNELPKTILRHATSKIETFDDLFHLNSFGFRGEALYSIAAVSKLSIKSKIRGENSGQELLAHAGKIVALTEVGMPDGTIITVTDLFFNTPPRKKFLKSVQTEAGLIKQLLEKMAVLYPEIKFTLVIDGKKVFSSAGINDRLGLMAKFWGIEKNNVVNIEEDLGEGYQVKGGVVLPPIGKSHRKQQVFAVNKRLVKSGILTKAVDDAYDGLLPKGLKPLCFIEVNIPGNFVDVNVHPQKLEVKFLDEQKIYLGLRTVIRNRLVNINSKATQEQEVQNINIGYETNTKNYTQPVIGFAEKVVSFSSNLIKSASLQKEPKASLNENNTFFQVIGQFALRYIIVEKNETLLFIDQHAAHERILYEKYQTKLNPFYSQVLAFPVRLNPTPEIAAFIEENYQNLREIGLNIEPFGPGEFIVREVPGDLPQENLGGVLEEYLLEILEQKEQITFREKATKLLACKNAIKFGERLTYSEMTRLVEELFNVNYPYSCPHGRPTIFELPISELNKKFFR</sequence>
<dbReference type="GO" id="GO:0016887">
    <property type="term" value="F:ATP hydrolysis activity"/>
    <property type="evidence" value="ECO:0007669"/>
    <property type="project" value="InterPro"/>
</dbReference>
<dbReference type="STRING" id="870242.cpu_21490"/>
<dbReference type="InterPro" id="IPR038973">
    <property type="entry name" value="MutL/Mlh/Pms-like"/>
</dbReference>
<proteinExistence type="inferred from homology"/>
<keyword evidence="2 4" id="KW-0227">DNA damage</keyword>
<dbReference type="Pfam" id="PF13589">
    <property type="entry name" value="HATPase_c_3"/>
    <property type="match status" value="1"/>
</dbReference>
<dbReference type="SMART" id="SM01340">
    <property type="entry name" value="DNA_mis_repair"/>
    <property type="match status" value="1"/>
</dbReference>
<dbReference type="InterPro" id="IPR002099">
    <property type="entry name" value="MutL/Mlh/PMS"/>
</dbReference>
<dbReference type="EMBL" id="BDJK01000055">
    <property type="protein sequence ID" value="GAV23639.1"/>
    <property type="molecule type" value="Genomic_DNA"/>
</dbReference>
<dbReference type="Gene3D" id="3.30.565.10">
    <property type="entry name" value="Histidine kinase-like ATPase, C-terminal domain"/>
    <property type="match status" value="1"/>
</dbReference>
<dbReference type="GO" id="GO:0005524">
    <property type="term" value="F:ATP binding"/>
    <property type="evidence" value="ECO:0007669"/>
    <property type="project" value="InterPro"/>
</dbReference>
<dbReference type="PANTHER" id="PTHR10073">
    <property type="entry name" value="DNA MISMATCH REPAIR PROTEIN MLH, PMS, MUTL"/>
    <property type="match status" value="1"/>
</dbReference>
<evidence type="ECO:0000256" key="3">
    <source>
        <dbReference type="ARBA" id="ARBA00023204"/>
    </source>
</evidence>
<feature type="domain" description="DNA mismatch repair protein S5" evidence="6">
    <location>
        <begin position="209"/>
        <end position="327"/>
    </location>
</feature>
<dbReference type="CDD" id="cd16926">
    <property type="entry name" value="HATPase_MutL-MLH-PMS-like"/>
    <property type="match status" value="1"/>
</dbReference>
<dbReference type="PANTHER" id="PTHR10073:SF12">
    <property type="entry name" value="DNA MISMATCH REPAIR PROTEIN MLH1"/>
    <property type="match status" value="1"/>
</dbReference>
<organism evidence="7 8">
    <name type="scientific">Carboxydothermus pertinax</name>
    <dbReference type="NCBI Taxonomy" id="870242"/>
    <lineage>
        <taxon>Bacteria</taxon>
        <taxon>Bacillati</taxon>
        <taxon>Bacillota</taxon>
        <taxon>Clostridia</taxon>
        <taxon>Thermoanaerobacterales</taxon>
        <taxon>Thermoanaerobacteraceae</taxon>
        <taxon>Carboxydothermus</taxon>
    </lineage>
</organism>
<evidence type="ECO:0000256" key="2">
    <source>
        <dbReference type="ARBA" id="ARBA00022763"/>
    </source>
</evidence>
<comment type="similarity">
    <text evidence="1 4">Belongs to the DNA mismatch repair MutL/HexB family.</text>
</comment>
<keyword evidence="8" id="KW-1185">Reference proteome</keyword>
<dbReference type="InterPro" id="IPR036890">
    <property type="entry name" value="HATPase_C_sf"/>
</dbReference>
<reference evidence="8" key="1">
    <citation type="submission" date="2016-12" db="EMBL/GenBank/DDBJ databases">
        <title>Draft Genome Sequences od Carboxydothermus pertinax and islandicus, Hydrogenogenic Carboxydotrophic Bacteria.</title>
        <authorList>
            <person name="Fukuyama Y."/>
            <person name="Ohmae K."/>
            <person name="Yoneda Y."/>
            <person name="Yoshida T."/>
            <person name="Sako Y."/>
        </authorList>
    </citation>
    <scope>NUCLEOTIDE SEQUENCE [LARGE SCALE GENOMIC DNA]</scope>
    <source>
        <strain evidence="8">Ug1</strain>
    </source>
</reference>
<dbReference type="GO" id="GO:0006298">
    <property type="term" value="P:mismatch repair"/>
    <property type="evidence" value="ECO:0007669"/>
    <property type="project" value="UniProtKB-UniRule"/>
</dbReference>
<dbReference type="SUPFAM" id="SSF118116">
    <property type="entry name" value="DNA mismatch repair protein MutL"/>
    <property type="match status" value="1"/>
</dbReference>
<accession>A0A1L8CXQ3</accession>
<evidence type="ECO:0000313" key="8">
    <source>
        <dbReference type="Proteomes" id="UP000187485"/>
    </source>
</evidence>
<dbReference type="AlphaFoldDB" id="A0A1L8CXQ3"/>
<feature type="domain" description="MutL C-terminal dimerisation" evidence="5">
    <location>
        <begin position="394"/>
        <end position="532"/>
    </location>
</feature>
<dbReference type="Gene3D" id="3.30.1370.100">
    <property type="entry name" value="MutL, C-terminal domain, regulatory subdomain"/>
    <property type="match status" value="1"/>
</dbReference>
<dbReference type="InterPro" id="IPR014721">
    <property type="entry name" value="Ribsml_uS5_D2-typ_fold_subgr"/>
</dbReference>
<dbReference type="Proteomes" id="UP000187485">
    <property type="component" value="Unassembled WGS sequence"/>
</dbReference>
<dbReference type="CDD" id="cd00782">
    <property type="entry name" value="MutL_Trans"/>
    <property type="match status" value="1"/>
</dbReference>
<dbReference type="RefSeq" id="WP_075860032.1">
    <property type="nucleotide sequence ID" value="NZ_BDJK01000055.1"/>
</dbReference>
<dbReference type="InterPro" id="IPR014762">
    <property type="entry name" value="DNA_mismatch_repair_CS"/>
</dbReference>
<dbReference type="GO" id="GO:0032300">
    <property type="term" value="C:mismatch repair complex"/>
    <property type="evidence" value="ECO:0007669"/>
    <property type="project" value="InterPro"/>
</dbReference>
<dbReference type="InterPro" id="IPR014790">
    <property type="entry name" value="MutL_C"/>
</dbReference>
<dbReference type="NCBIfam" id="TIGR00585">
    <property type="entry name" value="mutl"/>
    <property type="match status" value="1"/>
</dbReference>
<dbReference type="InterPro" id="IPR042120">
    <property type="entry name" value="MutL_C_dimsub"/>
</dbReference>
<dbReference type="InterPro" id="IPR020568">
    <property type="entry name" value="Ribosomal_Su5_D2-typ_SF"/>
</dbReference>
<dbReference type="SUPFAM" id="SSF55874">
    <property type="entry name" value="ATPase domain of HSP90 chaperone/DNA topoisomerase II/histidine kinase"/>
    <property type="match status" value="1"/>
</dbReference>
<evidence type="ECO:0000259" key="5">
    <source>
        <dbReference type="SMART" id="SM00853"/>
    </source>
</evidence>
<dbReference type="Gene3D" id="3.30.1540.20">
    <property type="entry name" value="MutL, C-terminal domain, dimerisation subdomain"/>
    <property type="match status" value="1"/>
</dbReference>
<dbReference type="PROSITE" id="PS00058">
    <property type="entry name" value="DNA_MISMATCH_REPAIR_1"/>
    <property type="match status" value="1"/>
</dbReference>
<comment type="caution">
    <text evidence="7">The sequence shown here is derived from an EMBL/GenBank/DDBJ whole genome shotgun (WGS) entry which is preliminary data.</text>
</comment>
<dbReference type="GO" id="GO:0030983">
    <property type="term" value="F:mismatched DNA binding"/>
    <property type="evidence" value="ECO:0007669"/>
    <property type="project" value="InterPro"/>
</dbReference>
<dbReference type="Pfam" id="PF01119">
    <property type="entry name" value="DNA_mis_repair"/>
    <property type="match status" value="1"/>
</dbReference>
<evidence type="ECO:0000259" key="6">
    <source>
        <dbReference type="SMART" id="SM01340"/>
    </source>
</evidence>
<dbReference type="OrthoDB" id="9763467at2"/>
<evidence type="ECO:0000256" key="1">
    <source>
        <dbReference type="ARBA" id="ARBA00006082"/>
    </source>
</evidence>
<dbReference type="InterPro" id="IPR042121">
    <property type="entry name" value="MutL_C_regsub"/>
</dbReference>
<dbReference type="SUPFAM" id="SSF54211">
    <property type="entry name" value="Ribosomal protein S5 domain 2-like"/>
    <property type="match status" value="1"/>
</dbReference>
<dbReference type="FunFam" id="3.30.565.10:FF:000003">
    <property type="entry name" value="DNA mismatch repair endonuclease MutL"/>
    <property type="match status" value="1"/>
</dbReference>
<keyword evidence="3 4" id="KW-0234">DNA repair</keyword>
<dbReference type="Pfam" id="PF08676">
    <property type="entry name" value="MutL_C"/>
    <property type="match status" value="1"/>
</dbReference>
<dbReference type="HAMAP" id="MF_00149">
    <property type="entry name" value="DNA_mis_repair"/>
    <property type="match status" value="1"/>
</dbReference>
<dbReference type="InterPro" id="IPR013507">
    <property type="entry name" value="DNA_mismatch_S5_2-like"/>
</dbReference>
<dbReference type="Gene3D" id="3.30.230.10">
    <property type="match status" value="1"/>
</dbReference>